<dbReference type="InterPro" id="IPR042213">
    <property type="entry name" value="NBD_C_sf"/>
</dbReference>
<evidence type="ECO:0000256" key="2">
    <source>
        <dbReference type="ARBA" id="ARBA00022679"/>
    </source>
</evidence>
<dbReference type="EC" id="2.7.1.-" evidence="9"/>
<dbReference type="Proteomes" id="UP001596547">
    <property type="component" value="Unassembled WGS sequence"/>
</dbReference>
<feature type="domain" description="Four-carbon acid sugar kinase nucleotide binding" evidence="8">
    <location>
        <begin position="283"/>
        <end position="452"/>
    </location>
</feature>
<evidence type="ECO:0000256" key="3">
    <source>
        <dbReference type="ARBA" id="ARBA00022741"/>
    </source>
</evidence>
<evidence type="ECO:0000313" key="9">
    <source>
        <dbReference type="EMBL" id="MFC7318920.1"/>
    </source>
</evidence>
<dbReference type="GO" id="GO:0005524">
    <property type="term" value="F:ATP binding"/>
    <property type="evidence" value="ECO:0007669"/>
    <property type="project" value="UniProtKB-KW"/>
</dbReference>
<evidence type="ECO:0000313" key="10">
    <source>
        <dbReference type="Proteomes" id="UP001596547"/>
    </source>
</evidence>
<sequence length="470" mass="50533">MTEETNRPTDDDLLLAFYGDDFTGSTDALEGLAANGVRAVLFLDPPTRADLDRFDDLDALGIAGASRSMTPGEMTEELRPAFEALSAFDVPIVHYKVCSTFDSAPDVGSIGRAIDIGQEMFDSPVVPVSQGTEVPHGRYVAFSNLFAVQDGETYRIDRHPTMRDHPVTPMREGDLRRHLGEQTERDVGHVHVTDLEPAVAADSALSDASAASEIVVLDALHTDHLETIGRLLWDRAIAISDPLFVVGSSGLEHHALVHTWAEHGRIDREERLYRKRESVDELLVVAGSASGMTAAQIDWASENGFRDIRLDTEALVDPNAAATARESAVEVATDALVAGDSVVLYSARGSDDPALKATRRRFRSLGIGGALETRLGREQGEILREVLERTRLRRACVAGGDTSSHAIPRLGIRALEAIAPVGPGAPLCRAHADDPAFDGLEIALKGGQIGTRHEAADYFGVVREGGVAGE</sequence>
<evidence type="ECO:0000256" key="6">
    <source>
        <dbReference type="ARBA" id="ARBA00023277"/>
    </source>
</evidence>
<name>A0ABD6AFD4_9EURY</name>
<evidence type="ECO:0000256" key="4">
    <source>
        <dbReference type="ARBA" id="ARBA00022777"/>
    </source>
</evidence>
<keyword evidence="10" id="KW-1185">Reference proteome</keyword>
<dbReference type="GeneID" id="79317894"/>
<proteinExistence type="inferred from homology"/>
<evidence type="ECO:0000259" key="8">
    <source>
        <dbReference type="Pfam" id="PF17042"/>
    </source>
</evidence>
<dbReference type="Gene3D" id="3.40.50.10840">
    <property type="entry name" value="Putative sugar-binding, N-terminal domain"/>
    <property type="match status" value="1"/>
</dbReference>
<dbReference type="InterPro" id="IPR037051">
    <property type="entry name" value="4-carb_acid_sugar_kinase_N_sf"/>
</dbReference>
<evidence type="ECO:0000256" key="1">
    <source>
        <dbReference type="ARBA" id="ARBA00005715"/>
    </source>
</evidence>
<keyword evidence="3" id="KW-0547">Nucleotide-binding</keyword>
<dbReference type="AlphaFoldDB" id="A0ABD6AFD4"/>
<reference evidence="9 10" key="1">
    <citation type="journal article" date="2019" name="Int. J. Syst. Evol. Microbiol.">
        <title>The Global Catalogue of Microorganisms (GCM) 10K type strain sequencing project: providing services to taxonomists for standard genome sequencing and annotation.</title>
        <authorList>
            <consortium name="The Broad Institute Genomics Platform"/>
            <consortium name="The Broad Institute Genome Sequencing Center for Infectious Disease"/>
            <person name="Wu L."/>
            <person name="Ma J."/>
        </authorList>
    </citation>
    <scope>NUCLEOTIDE SEQUENCE [LARGE SCALE GENOMIC DNA]</scope>
    <source>
        <strain evidence="9 10">PSR21</strain>
    </source>
</reference>
<keyword evidence="6" id="KW-0119">Carbohydrate metabolism</keyword>
<organism evidence="9 10">
    <name type="scientific">Halomarina halobia</name>
    <dbReference type="NCBI Taxonomy" id="3033386"/>
    <lineage>
        <taxon>Archaea</taxon>
        <taxon>Methanobacteriati</taxon>
        <taxon>Methanobacteriota</taxon>
        <taxon>Stenosarchaea group</taxon>
        <taxon>Halobacteria</taxon>
        <taxon>Halobacteriales</taxon>
        <taxon>Natronomonadaceae</taxon>
        <taxon>Halomarina</taxon>
    </lineage>
</organism>
<dbReference type="Pfam" id="PF07005">
    <property type="entry name" value="SBD_N"/>
    <property type="match status" value="1"/>
</dbReference>
<accession>A0ABD6AFD4</accession>
<dbReference type="InterPro" id="IPR031475">
    <property type="entry name" value="NBD_C"/>
</dbReference>
<dbReference type="InterPro" id="IPR010737">
    <property type="entry name" value="4-carb_acid_sugar_kinase_N"/>
</dbReference>
<evidence type="ECO:0000256" key="5">
    <source>
        <dbReference type="ARBA" id="ARBA00022840"/>
    </source>
</evidence>
<keyword evidence="5" id="KW-0067">ATP-binding</keyword>
<feature type="domain" description="Four-carbon acid sugar kinase N-terminal" evidence="7">
    <location>
        <begin position="15"/>
        <end position="253"/>
    </location>
</feature>
<protein>
    <submittedName>
        <fullName evidence="9">Four-carbon acid sugar kinase family protein</fullName>
        <ecNumber evidence="9">2.7.1.-</ecNumber>
    </submittedName>
</protein>
<dbReference type="RefSeq" id="WP_276306237.1">
    <property type="nucleotide sequence ID" value="NZ_CP119993.1"/>
</dbReference>
<comment type="similarity">
    <text evidence="1">Belongs to the four-carbon acid sugar kinase family.</text>
</comment>
<dbReference type="GO" id="GO:0016301">
    <property type="term" value="F:kinase activity"/>
    <property type="evidence" value="ECO:0007669"/>
    <property type="project" value="UniProtKB-KW"/>
</dbReference>
<dbReference type="Pfam" id="PF17042">
    <property type="entry name" value="NBD_C"/>
    <property type="match status" value="1"/>
</dbReference>
<dbReference type="EMBL" id="JBHTBF010000003">
    <property type="protein sequence ID" value="MFC7318920.1"/>
    <property type="molecule type" value="Genomic_DNA"/>
</dbReference>
<comment type="caution">
    <text evidence="9">The sequence shown here is derived from an EMBL/GenBank/DDBJ whole genome shotgun (WGS) entry which is preliminary data.</text>
</comment>
<keyword evidence="4 9" id="KW-0418">Kinase</keyword>
<keyword evidence="2 9" id="KW-0808">Transferase</keyword>
<gene>
    <name evidence="9" type="ORF">ACFQPE_19275</name>
</gene>
<dbReference type="SUPFAM" id="SSF142764">
    <property type="entry name" value="YgbK-like"/>
    <property type="match status" value="1"/>
</dbReference>
<dbReference type="Gene3D" id="3.40.980.20">
    <property type="entry name" value="Four-carbon acid sugar kinase, nucleotide binding domain"/>
    <property type="match status" value="1"/>
</dbReference>
<evidence type="ECO:0000259" key="7">
    <source>
        <dbReference type="Pfam" id="PF07005"/>
    </source>
</evidence>